<proteinExistence type="predicted"/>
<dbReference type="AlphaFoldDB" id="A0A0E9XVP9"/>
<evidence type="ECO:0000313" key="1">
    <source>
        <dbReference type="EMBL" id="JAI06497.1"/>
    </source>
</evidence>
<accession>A0A0E9XVP9</accession>
<organism evidence="1">
    <name type="scientific">Anguilla anguilla</name>
    <name type="common">European freshwater eel</name>
    <name type="synonym">Muraena anguilla</name>
    <dbReference type="NCBI Taxonomy" id="7936"/>
    <lineage>
        <taxon>Eukaryota</taxon>
        <taxon>Metazoa</taxon>
        <taxon>Chordata</taxon>
        <taxon>Craniata</taxon>
        <taxon>Vertebrata</taxon>
        <taxon>Euteleostomi</taxon>
        <taxon>Actinopterygii</taxon>
        <taxon>Neopterygii</taxon>
        <taxon>Teleostei</taxon>
        <taxon>Anguilliformes</taxon>
        <taxon>Anguillidae</taxon>
        <taxon>Anguilla</taxon>
    </lineage>
</organism>
<reference evidence="1" key="2">
    <citation type="journal article" date="2015" name="Fish Shellfish Immunol.">
        <title>Early steps in the European eel (Anguilla anguilla)-Vibrio vulnificus interaction in the gills: Role of the RtxA13 toxin.</title>
        <authorList>
            <person name="Callol A."/>
            <person name="Pajuelo D."/>
            <person name="Ebbesson L."/>
            <person name="Teles M."/>
            <person name="MacKenzie S."/>
            <person name="Amaro C."/>
        </authorList>
    </citation>
    <scope>NUCLEOTIDE SEQUENCE</scope>
</reference>
<name>A0A0E9XVP9_ANGAN</name>
<dbReference type="EMBL" id="GBXM01002081">
    <property type="protein sequence ID" value="JAI06497.1"/>
    <property type="molecule type" value="Transcribed_RNA"/>
</dbReference>
<reference evidence="1" key="1">
    <citation type="submission" date="2014-11" db="EMBL/GenBank/DDBJ databases">
        <authorList>
            <person name="Amaro Gonzalez C."/>
        </authorList>
    </citation>
    <scope>NUCLEOTIDE SEQUENCE</scope>
</reference>
<protein>
    <submittedName>
        <fullName evidence="1">Uncharacterized protein</fullName>
    </submittedName>
</protein>
<sequence length="40" mass="4673">MQISSLKFKRHFSGENVVVIKINKNKMFNISMPEERCACN</sequence>